<dbReference type="Pfam" id="PF00392">
    <property type="entry name" value="GntR"/>
    <property type="match status" value="1"/>
</dbReference>
<dbReference type="PROSITE" id="PS50949">
    <property type="entry name" value="HTH_GNTR"/>
    <property type="match status" value="1"/>
</dbReference>
<dbReference type="EMBL" id="CP000158">
    <property type="protein sequence ID" value="ABI75574.1"/>
    <property type="molecule type" value="Genomic_DNA"/>
</dbReference>
<dbReference type="InterPro" id="IPR011711">
    <property type="entry name" value="GntR_C"/>
</dbReference>
<dbReference type="STRING" id="228405.HNE_1655"/>
<dbReference type="SUPFAM" id="SSF48008">
    <property type="entry name" value="GntR ligand-binding domain-like"/>
    <property type="match status" value="1"/>
</dbReference>
<keyword evidence="1" id="KW-0805">Transcription regulation</keyword>
<dbReference type="SMART" id="SM00895">
    <property type="entry name" value="FCD"/>
    <property type="match status" value="1"/>
</dbReference>
<reference evidence="6 7" key="1">
    <citation type="journal article" date="2006" name="J. Bacteriol.">
        <title>Comparative genomic evidence for a close relationship between the dimorphic prosthecate bacteria Hyphomonas neptunium and Caulobacter crescentus.</title>
        <authorList>
            <person name="Badger J.H."/>
            <person name="Hoover T.R."/>
            <person name="Brun Y.V."/>
            <person name="Weiner R.M."/>
            <person name="Laub M.T."/>
            <person name="Alexandre G."/>
            <person name="Mrazek J."/>
            <person name="Ren Q."/>
            <person name="Paulsen I.T."/>
            <person name="Nelson K.E."/>
            <person name="Khouri H.M."/>
            <person name="Radune D."/>
            <person name="Sosa J."/>
            <person name="Dodson R.J."/>
            <person name="Sullivan S.A."/>
            <person name="Rosovitz M.J."/>
            <person name="Madupu R."/>
            <person name="Brinkac L.M."/>
            <person name="Durkin A.S."/>
            <person name="Daugherty S.C."/>
            <person name="Kothari S.P."/>
            <person name="Giglio M.G."/>
            <person name="Zhou L."/>
            <person name="Haft D.H."/>
            <person name="Selengut J.D."/>
            <person name="Davidsen T.M."/>
            <person name="Yang Q."/>
            <person name="Zafar N."/>
            <person name="Ward N.L."/>
        </authorList>
    </citation>
    <scope>NUCLEOTIDE SEQUENCE [LARGE SCALE GENOMIC DNA]</scope>
    <source>
        <strain evidence="6 7">ATCC 15444</strain>
    </source>
</reference>
<evidence type="ECO:0000256" key="1">
    <source>
        <dbReference type="ARBA" id="ARBA00023015"/>
    </source>
</evidence>
<evidence type="ECO:0000256" key="4">
    <source>
        <dbReference type="SAM" id="MobiDB-lite"/>
    </source>
</evidence>
<evidence type="ECO:0000256" key="3">
    <source>
        <dbReference type="ARBA" id="ARBA00023163"/>
    </source>
</evidence>
<dbReference type="InterPro" id="IPR036390">
    <property type="entry name" value="WH_DNA-bd_sf"/>
</dbReference>
<dbReference type="InterPro" id="IPR008920">
    <property type="entry name" value="TF_FadR/GntR_C"/>
</dbReference>
<dbReference type="eggNOG" id="COG2186">
    <property type="taxonomic scope" value="Bacteria"/>
</dbReference>
<dbReference type="Proteomes" id="UP000001959">
    <property type="component" value="Chromosome"/>
</dbReference>
<dbReference type="PANTHER" id="PTHR43537:SF5">
    <property type="entry name" value="UXU OPERON TRANSCRIPTIONAL REGULATOR"/>
    <property type="match status" value="1"/>
</dbReference>
<keyword evidence="2" id="KW-0238">DNA-binding</keyword>
<keyword evidence="7" id="KW-1185">Reference proteome</keyword>
<feature type="domain" description="HTH gntR-type" evidence="5">
    <location>
        <begin position="38"/>
        <end position="108"/>
    </location>
</feature>
<dbReference type="PANTHER" id="PTHR43537">
    <property type="entry name" value="TRANSCRIPTIONAL REGULATOR, GNTR FAMILY"/>
    <property type="match status" value="1"/>
</dbReference>
<proteinExistence type="predicted"/>
<dbReference type="InterPro" id="IPR036388">
    <property type="entry name" value="WH-like_DNA-bd_sf"/>
</dbReference>
<organism evidence="6 7">
    <name type="scientific">Hyphomonas neptunium (strain ATCC 15444)</name>
    <dbReference type="NCBI Taxonomy" id="228405"/>
    <lineage>
        <taxon>Bacteria</taxon>
        <taxon>Pseudomonadati</taxon>
        <taxon>Pseudomonadota</taxon>
        <taxon>Alphaproteobacteria</taxon>
        <taxon>Hyphomonadales</taxon>
        <taxon>Hyphomonadaceae</taxon>
        <taxon>Hyphomonas</taxon>
    </lineage>
</organism>
<dbReference type="GO" id="GO:0003677">
    <property type="term" value="F:DNA binding"/>
    <property type="evidence" value="ECO:0007669"/>
    <property type="project" value="UniProtKB-KW"/>
</dbReference>
<evidence type="ECO:0000313" key="7">
    <source>
        <dbReference type="Proteomes" id="UP000001959"/>
    </source>
</evidence>
<dbReference type="SUPFAM" id="SSF46785">
    <property type="entry name" value="Winged helix' DNA-binding domain"/>
    <property type="match status" value="1"/>
</dbReference>
<dbReference type="KEGG" id="hne:HNE_1655"/>
<dbReference type="AlphaFoldDB" id="Q0C1N0"/>
<evidence type="ECO:0000313" key="6">
    <source>
        <dbReference type="EMBL" id="ABI75574.1"/>
    </source>
</evidence>
<sequence>MHSIGYESGRGMKHTLTENQRPAGRNPVGMTAPRKDREKGALKVAREIVRHIYEERIPPGQKYLSEADALERYRVARGTLREALRYLQLQGVLKIRTGPNGGHFVANPQWENLASTIALLLQFSEATIESLIESRIAIEPGMAALAAQRATPDDVRELSDLLDELKLNLGDYDAFYQLYLEFWDQLALTARNPLFLFLLPALRRITWTSGIRPNEAQREAALGGLCTLRDSVAANDPAGAANALRRLEEAYLATMRTEYPRELAKRVVWHDHS</sequence>
<feature type="region of interest" description="Disordered" evidence="4">
    <location>
        <begin position="1"/>
        <end position="37"/>
    </location>
</feature>
<dbReference type="Gene3D" id="1.20.120.530">
    <property type="entry name" value="GntR ligand-binding domain-like"/>
    <property type="match status" value="1"/>
</dbReference>
<dbReference type="Pfam" id="PF07729">
    <property type="entry name" value="FCD"/>
    <property type="match status" value="1"/>
</dbReference>
<protein>
    <submittedName>
        <fullName evidence="6">Putative transcriptional regulator</fullName>
    </submittedName>
</protein>
<dbReference type="Gene3D" id="1.10.10.10">
    <property type="entry name" value="Winged helix-like DNA-binding domain superfamily/Winged helix DNA-binding domain"/>
    <property type="match status" value="1"/>
</dbReference>
<dbReference type="GO" id="GO:0003700">
    <property type="term" value="F:DNA-binding transcription factor activity"/>
    <property type="evidence" value="ECO:0007669"/>
    <property type="project" value="InterPro"/>
</dbReference>
<evidence type="ECO:0000259" key="5">
    <source>
        <dbReference type="PROSITE" id="PS50949"/>
    </source>
</evidence>
<dbReference type="InterPro" id="IPR000524">
    <property type="entry name" value="Tscrpt_reg_HTH_GntR"/>
</dbReference>
<name>Q0C1N0_HYPNA</name>
<accession>Q0C1N0</accession>
<gene>
    <name evidence="6" type="ordered locus">HNE_1655</name>
</gene>
<evidence type="ECO:0000256" key="2">
    <source>
        <dbReference type="ARBA" id="ARBA00023125"/>
    </source>
</evidence>
<keyword evidence="3" id="KW-0804">Transcription</keyword>
<dbReference type="HOGENOM" id="CLU_017584_9_0_5"/>